<dbReference type="CDD" id="cd07995">
    <property type="entry name" value="TPK"/>
    <property type="match status" value="1"/>
</dbReference>
<dbReference type="EC" id="2.7.6.2" evidence="7"/>
<dbReference type="SMART" id="SM00983">
    <property type="entry name" value="TPK_B1_binding"/>
    <property type="match status" value="1"/>
</dbReference>
<dbReference type="PANTHER" id="PTHR13622">
    <property type="entry name" value="THIAMIN PYROPHOSPHOKINASE"/>
    <property type="match status" value="1"/>
</dbReference>
<keyword evidence="5 7" id="KW-0418">Kinase</keyword>
<dbReference type="PANTHER" id="PTHR13622:SF8">
    <property type="entry name" value="THIAMIN PYROPHOSPHOKINASE 1"/>
    <property type="match status" value="1"/>
</dbReference>
<keyword evidence="3 7" id="KW-0808">Transferase</keyword>
<dbReference type="GO" id="GO:0009229">
    <property type="term" value="P:thiamine diphosphate biosynthetic process"/>
    <property type="evidence" value="ECO:0007669"/>
    <property type="project" value="UniProtKB-UniRule"/>
</dbReference>
<proteinExistence type="inferred from homology"/>
<protein>
    <recommendedName>
        <fullName evidence="7">Thiamine pyrophosphokinase</fullName>
        <ecNumber evidence="7">2.7.6.2</ecNumber>
    </recommendedName>
</protein>
<dbReference type="GO" id="GO:0004788">
    <property type="term" value="F:thiamine diphosphokinase activity"/>
    <property type="evidence" value="ECO:0007669"/>
    <property type="project" value="UniProtKB-UniRule"/>
</dbReference>
<organism evidence="10 11">
    <name type="scientific">Dekkera bruxellensis</name>
    <name type="common">Brettanomyces custersii</name>
    <dbReference type="NCBI Taxonomy" id="5007"/>
    <lineage>
        <taxon>Eukaryota</taxon>
        <taxon>Fungi</taxon>
        <taxon>Dikarya</taxon>
        <taxon>Ascomycota</taxon>
        <taxon>Saccharomycotina</taxon>
        <taxon>Pichiomycetes</taxon>
        <taxon>Pichiales</taxon>
        <taxon>Pichiaceae</taxon>
        <taxon>Brettanomyces</taxon>
    </lineage>
</organism>
<dbReference type="PIRSF" id="PIRSF031057">
    <property type="entry name" value="Thiamin_pyrophosphokinase"/>
    <property type="match status" value="1"/>
</dbReference>
<dbReference type="Pfam" id="PF04263">
    <property type="entry name" value="TPK_catalytic"/>
    <property type="match status" value="1"/>
</dbReference>
<dbReference type="GO" id="GO:0016301">
    <property type="term" value="F:kinase activity"/>
    <property type="evidence" value="ECO:0007669"/>
    <property type="project" value="UniProtKB-UniRule"/>
</dbReference>
<keyword evidence="6 7" id="KW-0067">ATP-binding</keyword>
<accession>A0A7D9H2I4</accession>
<comment type="pathway">
    <text evidence="1 7">Cofactor biosynthesis; thiamine diphosphate biosynthesis; thiamine diphosphate from thiamine: step 1/1.</text>
</comment>
<dbReference type="Proteomes" id="UP000478008">
    <property type="component" value="Unassembled WGS sequence"/>
</dbReference>
<dbReference type="Gene3D" id="2.60.120.320">
    <property type="entry name" value="Thiamin pyrophosphokinase, thiamin-binding domain"/>
    <property type="match status" value="1"/>
</dbReference>
<evidence type="ECO:0000256" key="5">
    <source>
        <dbReference type="ARBA" id="ARBA00022777"/>
    </source>
</evidence>
<dbReference type="InterPro" id="IPR006282">
    <property type="entry name" value="Thi_PPkinase"/>
</dbReference>
<evidence type="ECO:0000256" key="7">
    <source>
        <dbReference type="PIRNR" id="PIRNR031057"/>
    </source>
</evidence>
<dbReference type="AlphaFoldDB" id="A0A7D9H2I4"/>
<evidence type="ECO:0000313" key="10">
    <source>
        <dbReference type="EMBL" id="VUG18747.1"/>
    </source>
</evidence>
<dbReference type="Pfam" id="PF04265">
    <property type="entry name" value="TPK_B1_binding"/>
    <property type="match status" value="1"/>
</dbReference>
<evidence type="ECO:0000313" key="9">
    <source>
        <dbReference type="EMBL" id="KAF6007916.1"/>
    </source>
</evidence>
<keyword evidence="11" id="KW-1185">Reference proteome</keyword>
<dbReference type="GO" id="GO:0006772">
    <property type="term" value="P:thiamine metabolic process"/>
    <property type="evidence" value="ECO:0007669"/>
    <property type="project" value="InterPro"/>
</dbReference>
<evidence type="ECO:0000256" key="2">
    <source>
        <dbReference type="ARBA" id="ARBA00006785"/>
    </source>
</evidence>
<dbReference type="UniPathway" id="UPA00060">
    <property type="reaction ID" value="UER00597"/>
</dbReference>
<evidence type="ECO:0000256" key="1">
    <source>
        <dbReference type="ARBA" id="ARBA00005078"/>
    </source>
</evidence>
<dbReference type="Gene3D" id="3.40.50.10240">
    <property type="entry name" value="Thiamin pyrophosphokinase, catalytic domain"/>
    <property type="match status" value="1"/>
</dbReference>
<comment type="catalytic activity">
    <reaction evidence="7">
        <text>thiamine + ATP = thiamine diphosphate + AMP + H(+)</text>
        <dbReference type="Rhea" id="RHEA:11576"/>
        <dbReference type="ChEBI" id="CHEBI:15378"/>
        <dbReference type="ChEBI" id="CHEBI:18385"/>
        <dbReference type="ChEBI" id="CHEBI:30616"/>
        <dbReference type="ChEBI" id="CHEBI:58937"/>
        <dbReference type="ChEBI" id="CHEBI:456215"/>
    </reaction>
</comment>
<dbReference type="EMBL" id="CABFWN010000004">
    <property type="protein sequence ID" value="VUG18747.1"/>
    <property type="molecule type" value="Genomic_DNA"/>
</dbReference>
<evidence type="ECO:0000256" key="6">
    <source>
        <dbReference type="ARBA" id="ARBA00022840"/>
    </source>
</evidence>
<dbReference type="Proteomes" id="UP000568158">
    <property type="component" value="Unassembled WGS sequence"/>
</dbReference>
<dbReference type="NCBIfam" id="TIGR01378">
    <property type="entry name" value="thi_PPkinase"/>
    <property type="match status" value="1"/>
</dbReference>
<feature type="domain" description="Thiamin pyrophosphokinase thiamin-binding" evidence="8">
    <location>
        <begin position="231"/>
        <end position="308"/>
    </location>
</feature>
<dbReference type="SUPFAM" id="SSF63862">
    <property type="entry name" value="Thiamin pyrophosphokinase, substrate-binding domain"/>
    <property type="match status" value="1"/>
</dbReference>
<reference evidence="9 12" key="2">
    <citation type="journal article" date="2020" name="Appl. Microbiol. Biotechnol.">
        <title>Targeted gene deletion in Brettanomyces bruxellensis with an expression-free CRISPR-Cas9 system.</title>
        <authorList>
            <person name="Varela C."/>
            <person name="Bartel C."/>
            <person name="Onetto C."/>
            <person name="Borneman A."/>
        </authorList>
    </citation>
    <scope>NUCLEOTIDE SEQUENCE [LARGE SCALE GENOMIC DNA]</scope>
    <source>
        <strain evidence="9 12">AWRI1613</strain>
    </source>
</reference>
<dbReference type="InterPro" id="IPR036759">
    <property type="entry name" value="TPK_catalytic_sf"/>
</dbReference>
<reference evidence="10 11" key="1">
    <citation type="submission" date="2019-07" db="EMBL/GenBank/DDBJ databases">
        <authorList>
            <person name="Friedrich A."/>
            <person name="Schacherer J."/>
        </authorList>
    </citation>
    <scope>NUCLEOTIDE SEQUENCE [LARGE SCALE GENOMIC DNA]</scope>
</reference>
<sequence>MTAETDKNIVENTDSIHVEKPTDKSIHIISPCSFLENFQDGTSHNSSVRCLLILNQEIRVKSQFFKKLWSSTSLHVCADGGANRLYKYCQQTSAESSYIPDFIVGDLDSLTLDIRTFYEAHKTVIKMQGSQYYSDLDKAIALINVTVNMSDVDITKLDDYSQLETVETDKNKRLELPKGVTVITMGGIGGRYDQTIATISRTLQSYFTRPHMNFLLLNSEHPEFVLLLPQGKNFVNIASDFLDTETTDRKKDSLRTVGLLPLCKPARLTTKGLKWDVKDWETAISGDLSLCNLQVGDNGFYVETTTDIFANIEF</sequence>
<name>A0A7D9H2I4_DEKBR</name>
<evidence type="ECO:0000259" key="8">
    <source>
        <dbReference type="SMART" id="SM00983"/>
    </source>
</evidence>
<evidence type="ECO:0000313" key="11">
    <source>
        <dbReference type="Proteomes" id="UP000478008"/>
    </source>
</evidence>
<evidence type="ECO:0000313" key="12">
    <source>
        <dbReference type="Proteomes" id="UP000568158"/>
    </source>
</evidence>
<gene>
    <name evidence="10" type="ORF">DEBR0S4_01310G</name>
    <name evidence="9" type="ORF">HII12_004328</name>
</gene>
<dbReference type="SUPFAM" id="SSF63999">
    <property type="entry name" value="Thiamin pyrophosphokinase, catalytic domain"/>
    <property type="match status" value="1"/>
</dbReference>
<dbReference type="GO" id="GO:0005524">
    <property type="term" value="F:ATP binding"/>
    <property type="evidence" value="ECO:0007669"/>
    <property type="project" value="UniProtKB-UniRule"/>
</dbReference>
<dbReference type="InterPro" id="IPR036371">
    <property type="entry name" value="TPK_B1-bd_sf"/>
</dbReference>
<comment type="similarity">
    <text evidence="2 7">Belongs to the thiamine pyrophosphokinase family.</text>
</comment>
<dbReference type="InterPro" id="IPR007371">
    <property type="entry name" value="TPK_catalytic"/>
</dbReference>
<evidence type="ECO:0000256" key="3">
    <source>
        <dbReference type="ARBA" id="ARBA00022679"/>
    </source>
</evidence>
<dbReference type="EMBL" id="JABCYN010000040">
    <property type="protein sequence ID" value="KAF6007916.1"/>
    <property type="molecule type" value="Genomic_DNA"/>
</dbReference>
<dbReference type="InterPro" id="IPR016966">
    <property type="entry name" value="Thiamin_pyrophosphokinase_euk"/>
</dbReference>
<evidence type="ECO:0000256" key="4">
    <source>
        <dbReference type="ARBA" id="ARBA00022741"/>
    </source>
</evidence>
<dbReference type="GO" id="GO:0030975">
    <property type="term" value="F:thiamine binding"/>
    <property type="evidence" value="ECO:0007669"/>
    <property type="project" value="UniProtKB-UniRule"/>
</dbReference>
<keyword evidence="4 7" id="KW-0547">Nucleotide-binding</keyword>
<dbReference type="InterPro" id="IPR007373">
    <property type="entry name" value="Thiamin_PyroPKinase_B1-bd"/>
</dbReference>